<dbReference type="GO" id="GO:0046872">
    <property type="term" value="F:metal ion binding"/>
    <property type="evidence" value="ECO:0007669"/>
    <property type="project" value="InterPro"/>
</dbReference>
<evidence type="ECO:0000313" key="3">
    <source>
        <dbReference type="EMBL" id="CAG8648997.1"/>
    </source>
</evidence>
<gene>
    <name evidence="3" type="ORF">POCULU_LOCUS9845</name>
</gene>
<evidence type="ECO:0000259" key="2">
    <source>
        <dbReference type="Pfam" id="PF00080"/>
    </source>
</evidence>
<dbReference type="InterPro" id="IPR001424">
    <property type="entry name" value="SOD_Cu_Zn_dom"/>
</dbReference>
<evidence type="ECO:0000256" key="1">
    <source>
        <dbReference type="SAM" id="SignalP"/>
    </source>
</evidence>
<name>A0A9N9DV63_9GLOM</name>
<reference evidence="3" key="1">
    <citation type="submission" date="2021-06" db="EMBL/GenBank/DDBJ databases">
        <authorList>
            <person name="Kallberg Y."/>
            <person name="Tangrot J."/>
            <person name="Rosling A."/>
        </authorList>
    </citation>
    <scope>NUCLEOTIDE SEQUENCE</scope>
    <source>
        <strain evidence="3">IA702</strain>
    </source>
</reference>
<accession>A0A9N9DV63</accession>
<dbReference type="EMBL" id="CAJVPJ010004150">
    <property type="protein sequence ID" value="CAG8648997.1"/>
    <property type="molecule type" value="Genomic_DNA"/>
</dbReference>
<comment type="caution">
    <text evidence="3">The sequence shown here is derived from an EMBL/GenBank/DDBJ whole genome shotgun (WGS) entry which is preliminary data.</text>
</comment>
<feature type="signal peptide" evidence="1">
    <location>
        <begin position="1"/>
        <end position="22"/>
    </location>
</feature>
<dbReference type="Proteomes" id="UP000789572">
    <property type="component" value="Unassembled WGS sequence"/>
</dbReference>
<dbReference type="Gene3D" id="2.60.40.200">
    <property type="entry name" value="Superoxide dismutase, copper/zinc binding domain"/>
    <property type="match status" value="1"/>
</dbReference>
<evidence type="ECO:0000313" key="4">
    <source>
        <dbReference type="Proteomes" id="UP000789572"/>
    </source>
</evidence>
<keyword evidence="1" id="KW-0732">Signal</keyword>
<proteinExistence type="predicted"/>
<organism evidence="3 4">
    <name type="scientific">Paraglomus occultum</name>
    <dbReference type="NCBI Taxonomy" id="144539"/>
    <lineage>
        <taxon>Eukaryota</taxon>
        <taxon>Fungi</taxon>
        <taxon>Fungi incertae sedis</taxon>
        <taxon>Mucoromycota</taxon>
        <taxon>Glomeromycotina</taxon>
        <taxon>Glomeromycetes</taxon>
        <taxon>Paraglomerales</taxon>
        <taxon>Paraglomeraceae</taxon>
        <taxon>Paraglomus</taxon>
    </lineage>
</organism>
<keyword evidence="4" id="KW-1185">Reference proteome</keyword>
<dbReference type="GO" id="GO:0006801">
    <property type="term" value="P:superoxide metabolic process"/>
    <property type="evidence" value="ECO:0007669"/>
    <property type="project" value="InterPro"/>
</dbReference>
<dbReference type="AlphaFoldDB" id="A0A9N9DV63"/>
<dbReference type="Pfam" id="PF00080">
    <property type="entry name" value="Sod_Cu"/>
    <property type="match status" value="1"/>
</dbReference>
<dbReference type="InterPro" id="IPR036423">
    <property type="entry name" value="SOD-like_Cu/Zn_dom_sf"/>
</dbReference>
<feature type="non-terminal residue" evidence="3">
    <location>
        <position position="1"/>
    </location>
</feature>
<dbReference type="OrthoDB" id="159229at2759"/>
<feature type="chain" id="PRO_5040366279" evidence="1">
    <location>
        <begin position="23"/>
        <end position="164"/>
    </location>
</feature>
<dbReference type="SUPFAM" id="SSF49329">
    <property type="entry name" value="Cu,Zn superoxide dismutase-like"/>
    <property type="match status" value="1"/>
</dbReference>
<feature type="domain" description="Superoxide dismutase copper/zinc binding" evidence="2">
    <location>
        <begin position="43"/>
        <end position="163"/>
    </location>
</feature>
<protein>
    <submittedName>
        <fullName evidence="3">1981_t:CDS:1</fullName>
    </submittedName>
</protein>
<sequence length="164" mass="17435">MTKTFTVSTVLFVLAIAVSVLALPSHNKLAAIFEPGKPGSQNVNGFIEFEETGNGVEISLKFSGGLPDEFGPFPYHVHENPVPPTGDCGPNGVGDHIDLITAPDTFNCSAVQDKSQCQAGDLSGKYGKLVSNNGEVEAKTYTDPFLKFDSSPKGLLNRSIVIHL</sequence>